<dbReference type="EMBL" id="QUNO01000028">
    <property type="protein sequence ID" value="REH27742.1"/>
    <property type="molecule type" value="Genomic_DNA"/>
</dbReference>
<gene>
    <name evidence="1" type="ORF">BCF44_12845</name>
</gene>
<dbReference type="Proteomes" id="UP000256269">
    <property type="component" value="Unassembled WGS sequence"/>
</dbReference>
<sequence>MPEGGRSAGEVTWKLLAGPAFWDFWFGMAVGFCRVPALEPVGVQGPIFSSTGTGEGRA</sequence>
<dbReference type="AlphaFoldDB" id="A0A3E0GUH8"/>
<proteinExistence type="predicted"/>
<protein>
    <submittedName>
        <fullName evidence="1">Uncharacterized protein</fullName>
    </submittedName>
</protein>
<keyword evidence="2" id="KW-1185">Reference proteome</keyword>
<reference evidence="1 2" key="1">
    <citation type="submission" date="2018-08" db="EMBL/GenBank/DDBJ databases">
        <title>Genomic Encyclopedia of Archaeal and Bacterial Type Strains, Phase II (KMG-II): from individual species to whole genera.</title>
        <authorList>
            <person name="Goeker M."/>
        </authorList>
    </citation>
    <scope>NUCLEOTIDE SEQUENCE [LARGE SCALE GENOMIC DNA]</scope>
    <source>
        <strain evidence="1 2">DSM 45791</strain>
    </source>
</reference>
<evidence type="ECO:0000313" key="2">
    <source>
        <dbReference type="Proteomes" id="UP000256269"/>
    </source>
</evidence>
<evidence type="ECO:0000313" key="1">
    <source>
        <dbReference type="EMBL" id="REH27742.1"/>
    </source>
</evidence>
<comment type="caution">
    <text evidence="1">The sequence shown here is derived from an EMBL/GenBank/DDBJ whole genome shotgun (WGS) entry which is preliminary data.</text>
</comment>
<accession>A0A3E0GUH8</accession>
<organism evidence="1 2">
    <name type="scientific">Kutzneria buriramensis</name>
    <dbReference type="NCBI Taxonomy" id="1045776"/>
    <lineage>
        <taxon>Bacteria</taxon>
        <taxon>Bacillati</taxon>
        <taxon>Actinomycetota</taxon>
        <taxon>Actinomycetes</taxon>
        <taxon>Pseudonocardiales</taxon>
        <taxon>Pseudonocardiaceae</taxon>
        <taxon>Kutzneria</taxon>
    </lineage>
</organism>
<name>A0A3E0GUH8_9PSEU</name>